<dbReference type="AlphaFoldDB" id="A0A0C3M8G5"/>
<evidence type="ECO:0000313" key="1">
    <source>
        <dbReference type="EMBL" id="KIO29987.1"/>
    </source>
</evidence>
<reference evidence="2" key="2">
    <citation type="submission" date="2015-01" db="EMBL/GenBank/DDBJ databases">
        <title>Evolutionary Origins and Diversification of the Mycorrhizal Mutualists.</title>
        <authorList>
            <consortium name="DOE Joint Genome Institute"/>
            <consortium name="Mycorrhizal Genomics Consortium"/>
            <person name="Kohler A."/>
            <person name="Kuo A."/>
            <person name="Nagy L.G."/>
            <person name="Floudas D."/>
            <person name="Copeland A."/>
            <person name="Barry K.W."/>
            <person name="Cichocki N."/>
            <person name="Veneault-Fourrey C."/>
            <person name="LaButti K."/>
            <person name="Lindquist E.A."/>
            <person name="Lipzen A."/>
            <person name="Lundell T."/>
            <person name="Morin E."/>
            <person name="Murat C."/>
            <person name="Riley R."/>
            <person name="Ohm R."/>
            <person name="Sun H."/>
            <person name="Tunlid A."/>
            <person name="Henrissat B."/>
            <person name="Grigoriev I.V."/>
            <person name="Hibbett D.S."/>
            <person name="Martin F."/>
        </authorList>
    </citation>
    <scope>NUCLEOTIDE SEQUENCE [LARGE SCALE GENOMIC DNA]</scope>
    <source>
        <strain evidence="2">MUT 4182</strain>
    </source>
</reference>
<gene>
    <name evidence="1" type="ORF">M407DRAFT_242354</name>
</gene>
<reference evidence="1 2" key="1">
    <citation type="submission" date="2014-04" db="EMBL/GenBank/DDBJ databases">
        <authorList>
            <consortium name="DOE Joint Genome Institute"/>
            <person name="Kuo A."/>
            <person name="Girlanda M."/>
            <person name="Perotto S."/>
            <person name="Kohler A."/>
            <person name="Nagy L.G."/>
            <person name="Floudas D."/>
            <person name="Copeland A."/>
            <person name="Barry K.W."/>
            <person name="Cichocki N."/>
            <person name="Veneault-Fourrey C."/>
            <person name="LaButti K."/>
            <person name="Lindquist E.A."/>
            <person name="Lipzen A."/>
            <person name="Lundell T."/>
            <person name="Morin E."/>
            <person name="Murat C."/>
            <person name="Sun H."/>
            <person name="Tunlid A."/>
            <person name="Henrissat B."/>
            <person name="Grigoriev I.V."/>
            <person name="Hibbett D.S."/>
            <person name="Martin F."/>
            <person name="Nordberg H.P."/>
            <person name="Cantor M.N."/>
            <person name="Hua S.X."/>
        </authorList>
    </citation>
    <scope>NUCLEOTIDE SEQUENCE [LARGE SCALE GENOMIC DNA]</scope>
    <source>
        <strain evidence="1 2">MUT 4182</strain>
    </source>
</reference>
<proteinExistence type="predicted"/>
<dbReference type="EMBL" id="KN822976">
    <property type="protein sequence ID" value="KIO29987.1"/>
    <property type="molecule type" value="Genomic_DNA"/>
</dbReference>
<evidence type="ECO:0000313" key="2">
    <source>
        <dbReference type="Proteomes" id="UP000054248"/>
    </source>
</evidence>
<keyword evidence="2" id="KW-1185">Reference proteome</keyword>
<name>A0A0C3M8G5_9AGAM</name>
<accession>A0A0C3M8G5</accession>
<sequence length="214" mass="23821">MMLQAYAQAGQLAPALDILQDYLTAISAAEDSRRSLPKTVHVRAGDKQVTAAFRGLFLGFVKHGNATTQPLSERAFVRMSLKEAASALLLDMAPPDARSQKTVPDAVAYQFSTESLLSLFRFYIILTTSYISEANHPILLPPAQFVRTILLAFKNTAPPETASSLLNDVWRTIVIQRLEPCGKKWVDHRHGWVWAKVRRDFGVNESTESATLEH</sequence>
<dbReference type="OrthoDB" id="1908178at2759"/>
<organism evidence="1 2">
    <name type="scientific">Tulasnella calospora MUT 4182</name>
    <dbReference type="NCBI Taxonomy" id="1051891"/>
    <lineage>
        <taxon>Eukaryota</taxon>
        <taxon>Fungi</taxon>
        <taxon>Dikarya</taxon>
        <taxon>Basidiomycota</taxon>
        <taxon>Agaricomycotina</taxon>
        <taxon>Agaricomycetes</taxon>
        <taxon>Cantharellales</taxon>
        <taxon>Tulasnellaceae</taxon>
        <taxon>Tulasnella</taxon>
    </lineage>
</organism>
<protein>
    <submittedName>
        <fullName evidence="1">Uncharacterized protein</fullName>
    </submittedName>
</protein>
<dbReference type="Proteomes" id="UP000054248">
    <property type="component" value="Unassembled WGS sequence"/>
</dbReference>
<dbReference type="HOGENOM" id="CLU_1289791_0_0_1"/>